<organism evidence="6 7">
    <name type="scientific">Exaiptasia diaphana</name>
    <name type="common">Tropical sea anemone</name>
    <name type="synonym">Aiptasia pulchella</name>
    <dbReference type="NCBI Taxonomy" id="2652724"/>
    <lineage>
        <taxon>Eukaryota</taxon>
        <taxon>Metazoa</taxon>
        <taxon>Cnidaria</taxon>
        <taxon>Anthozoa</taxon>
        <taxon>Hexacorallia</taxon>
        <taxon>Actiniaria</taxon>
        <taxon>Aiptasiidae</taxon>
        <taxon>Exaiptasia</taxon>
    </lineage>
</organism>
<dbReference type="PANTHER" id="PTHR31004:SF1">
    <property type="entry name" value="TRANSMEMBRANE PROTEIN 79"/>
    <property type="match status" value="1"/>
</dbReference>
<keyword evidence="3 5" id="KW-1133">Transmembrane helix</keyword>
<proteinExistence type="predicted"/>
<dbReference type="KEGG" id="epa:110252270"/>
<dbReference type="InterPro" id="IPR001129">
    <property type="entry name" value="Membr-assoc_MAPEG"/>
</dbReference>
<dbReference type="GO" id="GO:0045055">
    <property type="term" value="P:regulated exocytosis"/>
    <property type="evidence" value="ECO:0007669"/>
    <property type="project" value="TreeGrafter"/>
</dbReference>
<dbReference type="SUPFAM" id="SSF161084">
    <property type="entry name" value="MAPEG domain-like"/>
    <property type="match status" value="1"/>
</dbReference>
<feature type="transmembrane region" description="Helical" evidence="5">
    <location>
        <begin position="166"/>
        <end position="185"/>
    </location>
</feature>
<keyword evidence="4 5" id="KW-0472">Membrane</keyword>
<evidence type="ECO:0000256" key="1">
    <source>
        <dbReference type="ARBA" id="ARBA00004370"/>
    </source>
</evidence>
<feature type="transmembrane region" description="Helical" evidence="5">
    <location>
        <begin position="59"/>
        <end position="77"/>
    </location>
</feature>
<reference evidence="6" key="1">
    <citation type="submission" date="2022-11" db="UniProtKB">
        <authorList>
            <consortium name="EnsemblMetazoa"/>
        </authorList>
    </citation>
    <scope>IDENTIFICATION</scope>
</reference>
<evidence type="ECO:0000313" key="6">
    <source>
        <dbReference type="EnsemblMetazoa" id="XP_020914707.1"/>
    </source>
</evidence>
<keyword evidence="2 5" id="KW-0812">Transmembrane</keyword>
<dbReference type="GeneID" id="110252270"/>
<feature type="transmembrane region" description="Helical" evidence="5">
    <location>
        <begin position="20"/>
        <end position="39"/>
    </location>
</feature>
<dbReference type="InterPro" id="IPR023352">
    <property type="entry name" value="MAPEG-like_dom_sf"/>
</dbReference>
<dbReference type="AlphaFoldDB" id="A0A913Y4Q5"/>
<dbReference type="OrthoDB" id="8887147at2759"/>
<evidence type="ECO:0000256" key="3">
    <source>
        <dbReference type="ARBA" id="ARBA00022989"/>
    </source>
</evidence>
<protein>
    <recommendedName>
        <fullName evidence="8">MAPEG family protein</fullName>
    </recommendedName>
</protein>
<dbReference type="RefSeq" id="XP_020914707.1">
    <property type="nucleotide sequence ID" value="XM_021059048.2"/>
</dbReference>
<evidence type="ECO:0000256" key="4">
    <source>
        <dbReference type="ARBA" id="ARBA00023136"/>
    </source>
</evidence>
<sequence length="187" mass="20926">MASDSSEKAKEADANAYRKLVVFVGSVSILCLVCFGYWLNTTSLPTPDLPTTADRLAFALKWQSLSALTVLAGIMWVSNKRFCTPALNPLDPAATNYVEVPLRYLSNTTEQFLMHFVACLTLAIHLPPNKMMALPLLSVWFVVARVVFAIGYSIRPFFRAPGFTLTFYPTIVALVYCNYCLYVEYLK</sequence>
<dbReference type="PANTHER" id="PTHR31004">
    <property type="entry name" value="TRANSMEMBRANE PROTEIN 79"/>
    <property type="match status" value="1"/>
</dbReference>
<name>A0A913Y4Q5_EXADI</name>
<evidence type="ECO:0000256" key="5">
    <source>
        <dbReference type="SAM" id="Phobius"/>
    </source>
</evidence>
<dbReference type="Proteomes" id="UP000887567">
    <property type="component" value="Unplaced"/>
</dbReference>
<dbReference type="OMA" id="HEHYVEV"/>
<dbReference type="Pfam" id="PF01124">
    <property type="entry name" value="MAPEG"/>
    <property type="match status" value="1"/>
</dbReference>
<dbReference type="GO" id="GO:0032588">
    <property type="term" value="C:trans-Golgi network membrane"/>
    <property type="evidence" value="ECO:0007669"/>
    <property type="project" value="TreeGrafter"/>
</dbReference>
<comment type="subcellular location">
    <subcellularLocation>
        <location evidence="1">Membrane</location>
    </subcellularLocation>
</comment>
<evidence type="ECO:0008006" key="8">
    <source>
        <dbReference type="Google" id="ProtNLM"/>
    </source>
</evidence>
<feature type="transmembrane region" description="Helical" evidence="5">
    <location>
        <begin position="134"/>
        <end position="154"/>
    </location>
</feature>
<keyword evidence="7" id="KW-1185">Reference proteome</keyword>
<accession>A0A913Y4Q5</accession>
<evidence type="ECO:0000313" key="7">
    <source>
        <dbReference type="Proteomes" id="UP000887567"/>
    </source>
</evidence>
<dbReference type="Gene3D" id="1.20.120.550">
    <property type="entry name" value="Membrane associated eicosanoid/glutathione metabolism-like domain"/>
    <property type="match status" value="1"/>
</dbReference>
<dbReference type="GO" id="GO:0005765">
    <property type="term" value="C:lysosomal membrane"/>
    <property type="evidence" value="ECO:0007669"/>
    <property type="project" value="TreeGrafter"/>
</dbReference>
<dbReference type="EnsemblMetazoa" id="XM_021059048.2">
    <property type="protein sequence ID" value="XP_020914707.1"/>
    <property type="gene ID" value="LOC110252270"/>
</dbReference>
<evidence type="ECO:0000256" key="2">
    <source>
        <dbReference type="ARBA" id="ARBA00022692"/>
    </source>
</evidence>